<keyword evidence="1" id="KW-0812">Transmembrane</keyword>
<sequence length="158" mass="17937">MPMSLDDEEEPWRTPAWLYPSILIAMADVLFYHFRVLSGKDFSKGVKPLFASSLPVRFFPVISTKVSGSPLPGDSYRCRLLSLSLSLSLRQINGPSLRSHMENEHTQCTRLTYNICTTSDLCFYHAYDHGYLCLLQQVPKSVTTENATNNDEDLLDKL</sequence>
<evidence type="ECO:0000313" key="3">
    <source>
        <dbReference type="Proteomes" id="UP000825935"/>
    </source>
</evidence>
<reference evidence="2" key="1">
    <citation type="submission" date="2021-08" db="EMBL/GenBank/DDBJ databases">
        <title>WGS assembly of Ceratopteris richardii.</title>
        <authorList>
            <person name="Marchant D.B."/>
            <person name="Chen G."/>
            <person name="Jenkins J."/>
            <person name="Shu S."/>
            <person name="Leebens-Mack J."/>
            <person name="Grimwood J."/>
            <person name="Schmutz J."/>
            <person name="Soltis P."/>
            <person name="Soltis D."/>
            <person name="Chen Z.-H."/>
        </authorList>
    </citation>
    <scope>NUCLEOTIDE SEQUENCE</scope>
    <source>
        <strain evidence="2">Whitten #5841</strain>
        <tissue evidence="2">Leaf</tissue>
    </source>
</reference>
<accession>A0A8T2SCI3</accession>
<dbReference type="Proteomes" id="UP000825935">
    <property type="component" value="Chromosome 21"/>
</dbReference>
<name>A0A8T2SCI3_CERRI</name>
<protein>
    <submittedName>
        <fullName evidence="2">Uncharacterized protein</fullName>
    </submittedName>
</protein>
<keyword evidence="1" id="KW-0472">Membrane</keyword>
<comment type="caution">
    <text evidence="2">The sequence shown here is derived from an EMBL/GenBank/DDBJ whole genome shotgun (WGS) entry which is preliminary data.</text>
</comment>
<feature type="transmembrane region" description="Helical" evidence="1">
    <location>
        <begin position="16"/>
        <end position="34"/>
    </location>
</feature>
<evidence type="ECO:0000256" key="1">
    <source>
        <dbReference type="SAM" id="Phobius"/>
    </source>
</evidence>
<gene>
    <name evidence="2" type="ORF">KP509_21G063800</name>
</gene>
<dbReference type="EMBL" id="CM035426">
    <property type="protein sequence ID" value="KAH7315750.1"/>
    <property type="molecule type" value="Genomic_DNA"/>
</dbReference>
<keyword evidence="1" id="KW-1133">Transmembrane helix</keyword>
<organism evidence="2 3">
    <name type="scientific">Ceratopteris richardii</name>
    <name type="common">Triangle waterfern</name>
    <dbReference type="NCBI Taxonomy" id="49495"/>
    <lineage>
        <taxon>Eukaryota</taxon>
        <taxon>Viridiplantae</taxon>
        <taxon>Streptophyta</taxon>
        <taxon>Embryophyta</taxon>
        <taxon>Tracheophyta</taxon>
        <taxon>Polypodiopsida</taxon>
        <taxon>Polypodiidae</taxon>
        <taxon>Polypodiales</taxon>
        <taxon>Pteridineae</taxon>
        <taxon>Pteridaceae</taxon>
        <taxon>Parkerioideae</taxon>
        <taxon>Ceratopteris</taxon>
    </lineage>
</organism>
<proteinExistence type="predicted"/>
<evidence type="ECO:0000313" key="2">
    <source>
        <dbReference type="EMBL" id="KAH7315750.1"/>
    </source>
</evidence>
<keyword evidence="3" id="KW-1185">Reference proteome</keyword>
<dbReference type="AlphaFoldDB" id="A0A8T2SCI3"/>